<comment type="caution">
    <text evidence="1">The sequence shown here is derived from an EMBL/GenBank/DDBJ whole genome shotgun (WGS) entry which is preliminary data.</text>
</comment>
<accession>A0A9Q0BJA7</accession>
<dbReference type="AlphaFoldDB" id="A0A9Q0BJA7"/>
<sequence length="57" mass="6471">MVNFEPQVICRNICNNKSPRQVHKYQCNRGCAGCVFAGVCLSVCKHIKTTVTTKRRE</sequence>
<keyword evidence="2" id="KW-1185">Reference proteome</keyword>
<dbReference type="EMBL" id="JAMKOV010000089">
    <property type="protein sequence ID" value="KAI8033966.1"/>
    <property type="molecule type" value="Genomic_DNA"/>
</dbReference>
<evidence type="ECO:0000313" key="2">
    <source>
        <dbReference type="Proteomes" id="UP001059596"/>
    </source>
</evidence>
<evidence type="ECO:0000313" key="1">
    <source>
        <dbReference type="EMBL" id="KAI8033966.1"/>
    </source>
</evidence>
<reference evidence="1" key="1">
    <citation type="journal article" date="2023" name="Genome Biol. Evol.">
        <title>Long-read-based Genome Assembly of Drosophila gunungcola Reveals Fewer Chemosensory Genes in Flower-breeding Species.</title>
        <authorList>
            <person name="Negi A."/>
            <person name="Liao B.Y."/>
            <person name="Yeh S.D."/>
        </authorList>
    </citation>
    <scope>NUCLEOTIDE SEQUENCE</scope>
    <source>
        <strain evidence="1">Sukarami</strain>
    </source>
</reference>
<proteinExistence type="predicted"/>
<name>A0A9Q0BJA7_9MUSC</name>
<protein>
    <submittedName>
        <fullName evidence="1">Uncharacterized protein</fullName>
    </submittedName>
</protein>
<feature type="non-terminal residue" evidence="1">
    <location>
        <position position="57"/>
    </location>
</feature>
<dbReference type="Proteomes" id="UP001059596">
    <property type="component" value="Unassembled WGS sequence"/>
</dbReference>
<organism evidence="1 2">
    <name type="scientific">Drosophila gunungcola</name>
    <name type="common">fruit fly</name>
    <dbReference type="NCBI Taxonomy" id="103775"/>
    <lineage>
        <taxon>Eukaryota</taxon>
        <taxon>Metazoa</taxon>
        <taxon>Ecdysozoa</taxon>
        <taxon>Arthropoda</taxon>
        <taxon>Hexapoda</taxon>
        <taxon>Insecta</taxon>
        <taxon>Pterygota</taxon>
        <taxon>Neoptera</taxon>
        <taxon>Endopterygota</taxon>
        <taxon>Diptera</taxon>
        <taxon>Brachycera</taxon>
        <taxon>Muscomorpha</taxon>
        <taxon>Ephydroidea</taxon>
        <taxon>Drosophilidae</taxon>
        <taxon>Drosophila</taxon>
        <taxon>Sophophora</taxon>
    </lineage>
</organism>
<gene>
    <name evidence="1" type="ORF">M5D96_013298</name>
</gene>